<evidence type="ECO:0000313" key="2">
    <source>
        <dbReference type="EMBL" id="KAJ8604470.1"/>
    </source>
</evidence>
<dbReference type="AlphaFoldDB" id="A0AAD7XJF6"/>
<keyword evidence="3" id="KW-1185">Reference proteome</keyword>
<accession>A0AAD7XJF6</accession>
<sequence>MRLVSVLVGIVCALNEASQVSARECVYPGTCTPPVRKFARVSPLIPRHQWIDDGGYCGSLSIQAIALTYGTWISQTIVRQSAVDGGGHGNPDEGYEILHTNIGGALETLGFEFETFQSDTIPQSPAYLEWLKKKLVEGYPVIWFVMCKGDSHDCYGLPNATYDHIEPVFGIFTDNLTTLLPNDVLVHGSDYAPDGAANLGYFRQFDTLVDTTAMDGNCSRAIPILGKNEMYPCLEYNYSYGVAITGAQGPSLPITLQVANITEPDVIEGASPASMKATVTVRDVQLGKPYVLYRFDNRLVPTNTADYAAVANKTLAFIPSNSTFVFEDAIISDAMVAYRATESSSG</sequence>
<feature type="chain" id="PRO_5042107718" description="Peptidase C39-like domain-containing protein" evidence="1">
    <location>
        <begin position="23"/>
        <end position="346"/>
    </location>
</feature>
<comment type="caution">
    <text evidence="2">The sequence shown here is derived from an EMBL/GenBank/DDBJ whole genome shotgun (WGS) entry which is preliminary data.</text>
</comment>
<feature type="signal peptide" evidence="1">
    <location>
        <begin position="1"/>
        <end position="22"/>
    </location>
</feature>
<gene>
    <name evidence="2" type="ORF">CTAYLR_000948</name>
</gene>
<evidence type="ECO:0000256" key="1">
    <source>
        <dbReference type="SAM" id="SignalP"/>
    </source>
</evidence>
<dbReference type="EMBL" id="JAQMWT010000330">
    <property type="protein sequence ID" value="KAJ8604470.1"/>
    <property type="molecule type" value="Genomic_DNA"/>
</dbReference>
<reference evidence="2" key="1">
    <citation type="submission" date="2023-01" db="EMBL/GenBank/DDBJ databases">
        <title>Metagenome sequencing of chrysophaentin producing Chrysophaeum taylorii.</title>
        <authorList>
            <person name="Davison J."/>
            <person name="Bewley C."/>
        </authorList>
    </citation>
    <scope>NUCLEOTIDE SEQUENCE</scope>
    <source>
        <strain evidence="2">NIES-1699</strain>
    </source>
</reference>
<keyword evidence="1" id="KW-0732">Signal</keyword>
<evidence type="ECO:0008006" key="4">
    <source>
        <dbReference type="Google" id="ProtNLM"/>
    </source>
</evidence>
<organism evidence="2 3">
    <name type="scientific">Chrysophaeum taylorii</name>
    <dbReference type="NCBI Taxonomy" id="2483200"/>
    <lineage>
        <taxon>Eukaryota</taxon>
        <taxon>Sar</taxon>
        <taxon>Stramenopiles</taxon>
        <taxon>Ochrophyta</taxon>
        <taxon>Pelagophyceae</taxon>
        <taxon>Pelagomonadales</taxon>
        <taxon>Pelagomonadaceae</taxon>
        <taxon>Chrysophaeum</taxon>
    </lineage>
</organism>
<protein>
    <recommendedName>
        <fullName evidence="4">Peptidase C39-like domain-containing protein</fullName>
    </recommendedName>
</protein>
<proteinExistence type="predicted"/>
<evidence type="ECO:0000313" key="3">
    <source>
        <dbReference type="Proteomes" id="UP001230188"/>
    </source>
</evidence>
<dbReference type="Proteomes" id="UP001230188">
    <property type="component" value="Unassembled WGS sequence"/>
</dbReference>
<name>A0AAD7XJF6_9STRA</name>